<comment type="caution">
    <text evidence="2">The sequence shown here is derived from an EMBL/GenBank/DDBJ whole genome shotgun (WGS) entry which is preliminary data.</text>
</comment>
<feature type="compositionally biased region" description="Basic and acidic residues" evidence="1">
    <location>
        <begin position="113"/>
        <end position="123"/>
    </location>
</feature>
<dbReference type="AlphaFoldDB" id="A0AAW2XD74"/>
<proteinExistence type="predicted"/>
<organism evidence="2">
    <name type="scientific">Sesamum latifolium</name>
    <dbReference type="NCBI Taxonomy" id="2727402"/>
    <lineage>
        <taxon>Eukaryota</taxon>
        <taxon>Viridiplantae</taxon>
        <taxon>Streptophyta</taxon>
        <taxon>Embryophyta</taxon>
        <taxon>Tracheophyta</taxon>
        <taxon>Spermatophyta</taxon>
        <taxon>Magnoliopsida</taxon>
        <taxon>eudicotyledons</taxon>
        <taxon>Gunneridae</taxon>
        <taxon>Pentapetalae</taxon>
        <taxon>asterids</taxon>
        <taxon>lamiids</taxon>
        <taxon>Lamiales</taxon>
        <taxon>Pedaliaceae</taxon>
        <taxon>Sesamum</taxon>
    </lineage>
</organism>
<sequence length="123" mass="14290">MDQIHEYENPVADVLSEGMKMYEILQANVLLEKLPPIWSECRNHLKHKKRDLTLQELIGHMRTEEANRLKDNETSLSSLSVQANLVESAGSKDRFHQNKGKKFQKNNQYKLFKGPDGEIQKNK</sequence>
<reference evidence="2" key="1">
    <citation type="submission" date="2020-06" db="EMBL/GenBank/DDBJ databases">
        <authorList>
            <person name="Li T."/>
            <person name="Hu X."/>
            <person name="Zhang T."/>
            <person name="Song X."/>
            <person name="Zhang H."/>
            <person name="Dai N."/>
            <person name="Sheng W."/>
            <person name="Hou X."/>
            <person name="Wei L."/>
        </authorList>
    </citation>
    <scope>NUCLEOTIDE SEQUENCE</scope>
    <source>
        <strain evidence="2">KEN1</strain>
        <tissue evidence="2">Leaf</tissue>
    </source>
</reference>
<accession>A0AAW2XD74</accession>
<evidence type="ECO:0000313" key="2">
    <source>
        <dbReference type="EMBL" id="KAL0451763.1"/>
    </source>
</evidence>
<protein>
    <submittedName>
        <fullName evidence="2">Uncharacterized protein</fullName>
    </submittedName>
</protein>
<dbReference type="Pfam" id="PF14223">
    <property type="entry name" value="Retrotran_gag_2"/>
    <property type="match status" value="1"/>
</dbReference>
<evidence type="ECO:0000256" key="1">
    <source>
        <dbReference type="SAM" id="MobiDB-lite"/>
    </source>
</evidence>
<gene>
    <name evidence="2" type="ORF">Slati_1154400</name>
</gene>
<dbReference type="EMBL" id="JACGWN010000004">
    <property type="protein sequence ID" value="KAL0451763.1"/>
    <property type="molecule type" value="Genomic_DNA"/>
</dbReference>
<reference evidence="2" key="2">
    <citation type="journal article" date="2024" name="Plant">
        <title>Genomic evolution and insights into agronomic trait innovations of Sesamum species.</title>
        <authorList>
            <person name="Miao H."/>
            <person name="Wang L."/>
            <person name="Qu L."/>
            <person name="Liu H."/>
            <person name="Sun Y."/>
            <person name="Le M."/>
            <person name="Wang Q."/>
            <person name="Wei S."/>
            <person name="Zheng Y."/>
            <person name="Lin W."/>
            <person name="Duan Y."/>
            <person name="Cao H."/>
            <person name="Xiong S."/>
            <person name="Wang X."/>
            <person name="Wei L."/>
            <person name="Li C."/>
            <person name="Ma Q."/>
            <person name="Ju M."/>
            <person name="Zhao R."/>
            <person name="Li G."/>
            <person name="Mu C."/>
            <person name="Tian Q."/>
            <person name="Mei H."/>
            <person name="Zhang T."/>
            <person name="Gao T."/>
            <person name="Zhang H."/>
        </authorList>
    </citation>
    <scope>NUCLEOTIDE SEQUENCE</scope>
    <source>
        <strain evidence="2">KEN1</strain>
    </source>
</reference>
<feature type="region of interest" description="Disordered" evidence="1">
    <location>
        <begin position="89"/>
        <end position="123"/>
    </location>
</feature>
<name>A0AAW2XD74_9LAMI</name>